<proteinExistence type="predicted"/>
<organism evidence="1">
    <name type="scientific">marine sediment metagenome</name>
    <dbReference type="NCBI Taxonomy" id="412755"/>
    <lineage>
        <taxon>unclassified sequences</taxon>
        <taxon>metagenomes</taxon>
        <taxon>ecological metagenomes</taxon>
    </lineage>
</organism>
<sequence length="122" mass="13874">MAFQRNLLPIGNRLEYRKFVQADVEENHNKYWNVGLYDSGDVEIEFGRIGVTQTKGTDPNKGRTFMDKKIKAKLRGKTKNGKREYYKEIQTLESTKTSSSGKSIKARAITSITRVIIAITGE</sequence>
<protein>
    <recommendedName>
        <fullName evidence="2">WGR domain-containing protein</fullName>
    </recommendedName>
</protein>
<dbReference type="EMBL" id="BART01003278">
    <property type="protein sequence ID" value="GAG54882.1"/>
    <property type="molecule type" value="Genomic_DNA"/>
</dbReference>
<evidence type="ECO:0000313" key="1">
    <source>
        <dbReference type="EMBL" id="GAG54882.1"/>
    </source>
</evidence>
<dbReference type="AlphaFoldDB" id="X0Z954"/>
<comment type="caution">
    <text evidence="1">The sequence shown here is derived from an EMBL/GenBank/DDBJ whole genome shotgun (WGS) entry which is preliminary data.</text>
</comment>
<name>X0Z954_9ZZZZ</name>
<evidence type="ECO:0008006" key="2">
    <source>
        <dbReference type="Google" id="ProtNLM"/>
    </source>
</evidence>
<reference evidence="1" key="1">
    <citation type="journal article" date="2014" name="Front. Microbiol.">
        <title>High frequency of phylogenetically diverse reductive dehalogenase-homologous genes in deep subseafloor sedimentary metagenomes.</title>
        <authorList>
            <person name="Kawai M."/>
            <person name="Futagami T."/>
            <person name="Toyoda A."/>
            <person name="Takaki Y."/>
            <person name="Nishi S."/>
            <person name="Hori S."/>
            <person name="Arai W."/>
            <person name="Tsubouchi T."/>
            <person name="Morono Y."/>
            <person name="Uchiyama I."/>
            <person name="Ito T."/>
            <person name="Fujiyama A."/>
            <person name="Inagaki F."/>
            <person name="Takami H."/>
        </authorList>
    </citation>
    <scope>NUCLEOTIDE SEQUENCE</scope>
    <source>
        <strain evidence="1">Expedition CK06-06</strain>
    </source>
</reference>
<accession>X0Z954</accession>
<gene>
    <name evidence="1" type="ORF">S01H4_09202</name>
</gene>